<dbReference type="EMBL" id="MU001742">
    <property type="protein sequence ID" value="KAF2800821.1"/>
    <property type="molecule type" value="Genomic_DNA"/>
</dbReference>
<dbReference type="CDD" id="cd18186">
    <property type="entry name" value="BTB_POZ_ZBTB_KLHL-like"/>
    <property type="match status" value="1"/>
</dbReference>
<dbReference type="InterPro" id="IPR011333">
    <property type="entry name" value="SKP1/BTB/POZ_sf"/>
</dbReference>
<protein>
    <recommendedName>
        <fullName evidence="1">BTB domain-containing protein</fullName>
    </recommendedName>
</protein>
<evidence type="ECO:0000313" key="2">
    <source>
        <dbReference type="EMBL" id="KAF2800821.1"/>
    </source>
</evidence>
<organism evidence="2 3">
    <name type="scientific">Melanomma pulvis-pyrius CBS 109.77</name>
    <dbReference type="NCBI Taxonomy" id="1314802"/>
    <lineage>
        <taxon>Eukaryota</taxon>
        <taxon>Fungi</taxon>
        <taxon>Dikarya</taxon>
        <taxon>Ascomycota</taxon>
        <taxon>Pezizomycotina</taxon>
        <taxon>Dothideomycetes</taxon>
        <taxon>Pleosporomycetidae</taxon>
        <taxon>Pleosporales</taxon>
        <taxon>Melanommataceae</taxon>
        <taxon>Melanomma</taxon>
    </lineage>
</organism>
<dbReference type="Gene3D" id="3.30.710.10">
    <property type="entry name" value="Potassium Channel Kv1.1, Chain A"/>
    <property type="match status" value="1"/>
</dbReference>
<evidence type="ECO:0000313" key="3">
    <source>
        <dbReference type="Proteomes" id="UP000799757"/>
    </source>
</evidence>
<dbReference type="Proteomes" id="UP000799757">
    <property type="component" value="Unassembled WGS sequence"/>
</dbReference>
<gene>
    <name evidence="2" type="ORF">K505DRAFT_412723</name>
</gene>
<evidence type="ECO:0000259" key="1">
    <source>
        <dbReference type="PROSITE" id="PS50097"/>
    </source>
</evidence>
<dbReference type="SUPFAM" id="SSF54695">
    <property type="entry name" value="POZ domain"/>
    <property type="match status" value="1"/>
</dbReference>
<dbReference type="OrthoDB" id="1022638at2759"/>
<reference evidence="2" key="1">
    <citation type="journal article" date="2020" name="Stud. Mycol.">
        <title>101 Dothideomycetes genomes: a test case for predicting lifestyles and emergence of pathogens.</title>
        <authorList>
            <person name="Haridas S."/>
            <person name="Albert R."/>
            <person name="Binder M."/>
            <person name="Bloem J."/>
            <person name="Labutti K."/>
            <person name="Salamov A."/>
            <person name="Andreopoulos B."/>
            <person name="Baker S."/>
            <person name="Barry K."/>
            <person name="Bills G."/>
            <person name="Bluhm B."/>
            <person name="Cannon C."/>
            <person name="Castanera R."/>
            <person name="Culley D."/>
            <person name="Daum C."/>
            <person name="Ezra D."/>
            <person name="Gonzalez J."/>
            <person name="Henrissat B."/>
            <person name="Kuo A."/>
            <person name="Liang C."/>
            <person name="Lipzen A."/>
            <person name="Lutzoni F."/>
            <person name="Magnuson J."/>
            <person name="Mondo S."/>
            <person name="Nolan M."/>
            <person name="Ohm R."/>
            <person name="Pangilinan J."/>
            <person name="Park H.-J."/>
            <person name="Ramirez L."/>
            <person name="Alfaro M."/>
            <person name="Sun H."/>
            <person name="Tritt A."/>
            <person name="Yoshinaga Y."/>
            <person name="Zwiers L.-H."/>
            <person name="Turgeon B."/>
            <person name="Goodwin S."/>
            <person name="Spatafora J."/>
            <person name="Crous P."/>
            <person name="Grigoriev I."/>
        </authorList>
    </citation>
    <scope>NUCLEOTIDE SEQUENCE</scope>
    <source>
        <strain evidence="2">CBS 109.77</strain>
    </source>
</reference>
<keyword evidence="3" id="KW-1185">Reference proteome</keyword>
<name>A0A6A6XW97_9PLEO</name>
<dbReference type="PANTHER" id="PTHR47843">
    <property type="entry name" value="BTB DOMAIN-CONTAINING PROTEIN-RELATED"/>
    <property type="match status" value="1"/>
</dbReference>
<dbReference type="InterPro" id="IPR000210">
    <property type="entry name" value="BTB/POZ_dom"/>
</dbReference>
<dbReference type="Pfam" id="PF00651">
    <property type="entry name" value="BTB"/>
    <property type="match status" value="1"/>
</dbReference>
<dbReference type="AlphaFoldDB" id="A0A6A6XW97"/>
<proteinExistence type="predicted"/>
<accession>A0A6A6XW97</accession>
<sequence>METNQRNLEFEMALPNDCIQINVGPTNRNFLIHKSLLCATSKFFQRALKPSWADLRDSPNTLHLTEEDPEAFEIYIYWCYYHTLPARISQSTPSQENCVLLSKSYALGEILLDIPFKNVIIDAFVAAACHEPAVERRWPKAKAISILYAGTPDESAGRRLMVDFWVWVAREEWADRLEEYPREFLEDVLRCAMGGAGAGAGGVGFRGGIGGGKGKVEERPWVVNRGSYWEELREPDA</sequence>
<dbReference type="PROSITE" id="PS50097">
    <property type="entry name" value="BTB"/>
    <property type="match status" value="1"/>
</dbReference>
<dbReference type="PANTHER" id="PTHR47843:SF2">
    <property type="entry name" value="BTB DOMAIN-CONTAINING PROTEIN"/>
    <property type="match status" value="1"/>
</dbReference>
<feature type="domain" description="BTB" evidence="1">
    <location>
        <begin position="17"/>
        <end position="80"/>
    </location>
</feature>